<keyword evidence="4 9" id="KW-0812">Transmembrane</keyword>
<dbReference type="GO" id="GO:0015693">
    <property type="term" value="P:magnesium ion transport"/>
    <property type="evidence" value="ECO:0007669"/>
    <property type="project" value="UniProtKB-ARBA"/>
</dbReference>
<feature type="domain" description="SLC41A/MgtE integral membrane" evidence="10">
    <location>
        <begin position="38"/>
        <end position="124"/>
    </location>
</feature>
<feature type="transmembrane region" description="Helical" evidence="9">
    <location>
        <begin position="36"/>
        <end position="56"/>
    </location>
</feature>
<feature type="transmembrane region" description="Helical" evidence="9">
    <location>
        <begin position="68"/>
        <end position="95"/>
    </location>
</feature>
<proteinExistence type="inferred from homology"/>
<evidence type="ECO:0000256" key="1">
    <source>
        <dbReference type="ARBA" id="ARBA00004141"/>
    </source>
</evidence>
<dbReference type="SUPFAM" id="SSF161093">
    <property type="entry name" value="MgtE membrane domain-like"/>
    <property type="match status" value="2"/>
</dbReference>
<dbReference type="Pfam" id="PF01769">
    <property type="entry name" value="MgtE"/>
    <property type="match status" value="1"/>
</dbReference>
<keyword evidence="8 9" id="KW-0472">Membrane</keyword>
<keyword evidence="3 9" id="KW-0813">Transport</keyword>
<comment type="caution">
    <text evidence="9">Lacks conserved residue(s) required for the propagation of feature annotation.</text>
</comment>
<evidence type="ECO:0000256" key="4">
    <source>
        <dbReference type="ARBA" id="ARBA00022692"/>
    </source>
</evidence>
<dbReference type="AlphaFoldDB" id="A0A2K6EIA3"/>
<dbReference type="InterPro" id="IPR045349">
    <property type="entry name" value="SLC41A1-3"/>
</dbReference>
<evidence type="ECO:0000256" key="9">
    <source>
        <dbReference type="RuleBase" id="RU369007"/>
    </source>
</evidence>
<protein>
    <recommendedName>
        <fullName evidence="9">Solute carrier family 41 member</fullName>
    </recommendedName>
</protein>
<evidence type="ECO:0000256" key="5">
    <source>
        <dbReference type="ARBA" id="ARBA00022842"/>
    </source>
</evidence>
<organism evidence="11 12">
    <name type="scientific">Propithecus coquereli</name>
    <name type="common">Coquerel's sifaka</name>
    <name type="synonym">Propithecus verreauxi coquereli</name>
    <dbReference type="NCBI Taxonomy" id="379532"/>
    <lineage>
        <taxon>Eukaryota</taxon>
        <taxon>Metazoa</taxon>
        <taxon>Chordata</taxon>
        <taxon>Craniata</taxon>
        <taxon>Vertebrata</taxon>
        <taxon>Euteleostomi</taxon>
        <taxon>Mammalia</taxon>
        <taxon>Eutheria</taxon>
        <taxon>Euarchontoglires</taxon>
        <taxon>Primates</taxon>
        <taxon>Strepsirrhini</taxon>
        <taxon>Lemuriformes</taxon>
        <taxon>Indriidae</taxon>
        <taxon>Propithecus</taxon>
    </lineage>
</organism>
<feature type="transmembrane region" description="Helical" evidence="9">
    <location>
        <begin position="169"/>
        <end position="188"/>
    </location>
</feature>
<evidence type="ECO:0000256" key="2">
    <source>
        <dbReference type="ARBA" id="ARBA00009749"/>
    </source>
</evidence>
<dbReference type="InterPro" id="IPR036739">
    <property type="entry name" value="SLC41_membr_dom_sf"/>
</dbReference>
<dbReference type="PANTHER" id="PTHR16228">
    <property type="entry name" value="DIVALENT CATION TRANSPORTER SOLUTE CARRIER FAMILY 41"/>
    <property type="match status" value="1"/>
</dbReference>
<comment type="similarity">
    <text evidence="2 9">Belongs to the SLC41A transporter family.</text>
</comment>
<keyword evidence="5 9" id="KW-0460">Magnesium</keyword>
<comment type="function">
    <text evidence="9">Acts as a magnesium transporter.</text>
</comment>
<evidence type="ECO:0000256" key="7">
    <source>
        <dbReference type="ARBA" id="ARBA00023065"/>
    </source>
</evidence>
<dbReference type="Ensembl" id="ENSPCOT00000005216.1">
    <property type="protein sequence ID" value="ENSPCOP00000001458.1"/>
    <property type="gene ID" value="ENSPCOG00000004641.1"/>
</dbReference>
<keyword evidence="6 9" id="KW-1133">Transmembrane helix</keyword>
<dbReference type="Proteomes" id="UP000233160">
    <property type="component" value="Unassembled WGS sequence"/>
</dbReference>
<reference evidence="11" key="1">
    <citation type="submission" date="2025-08" db="UniProtKB">
        <authorList>
            <consortium name="Ensembl"/>
        </authorList>
    </citation>
    <scope>IDENTIFICATION</scope>
</reference>
<dbReference type="GO" id="GO:0008324">
    <property type="term" value="F:monoatomic cation transmembrane transporter activity"/>
    <property type="evidence" value="ECO:0007669"/>
    <property type="project" value="UniProtKB-UniRule"/>
</dbReference>
<feature type="transmembrane region" description="Helical" evidence="9">
    <location>
        <begin position="200"/>
        <end position="217"/>
    </location>
</feature>
<accession>A0A2K6EIA3</accession>
<dbReference type="Gene3D" id="1.10.357.20">
    <property type="entry name" value="SLC41 divalent cation transporters, integral membrane domain"/>
    <property type="match status" value="2"/>
</dbReference>
<dbReference type="OMA" id="MCASSML"/>
<dbReference type="STRING" id="379532.ENSPCOP00000001458"/>
<keyword evidence="12" id="KW-1185">Reference proteome</keyword>
<comment type="subcellular location">
    <subcellularLocation>
        <location evidence="1 9">Membrane</location>
        <topology evidence="1 9">Multi-pass membrane protein</topology>
    </subcellularLocation>
</comment>
<dbReference type="InterPro" id="IPR006667">
    <property type="entry name" value="SLC41_membr_dom"/>
</dbReference>
<sequence>HWPVFLGVKDLLTLVPPLVGLKGNLEMTLASRLSTAVQATVVGLLAAVAALLLGAASREELDLARVELMCASSMLTAFLAAFALGTLMVCIVIGARKLGVNPDNIATPVAASLGDLITLSILALVSNFFYGRKDSRSLMPLVCVGLLALTPLWLLVAKQSPPVVKILKFGWVPIVLAMLVSSFGGLILSKTVSKQQYKGMAVFAPIICGVGGNLVAIQTSRISTYLHLGSTPGVLPFRMKKLWPNPCSTFCTSGESAVFRPVEIGVVGTWQWMPEQTSA</sequence>
<keyword evidence="7 9" id="KW-0406">Ion transport</keyword>
<dbReference type="GO" id="GO:0005886">
    <property type="term" value="C:plasma membrane"/>
    <property type="evidence" value="ECO:0007669"/>
    <property type="project" value="TreeGrafter"/>
</dbReference>
<reference evidence="11" key="2">
    <citation type="submission" date="2025-09" db="UniProtKB">
        <authorList>
            <consortium name="Ensembl"/>
        </authorList>
    </citation>
    <scope>IDENTIFICATION</scope>
</reference>
<evidence type="ECO:0000313" key="11">
    <source>
        <dbReference type="Ensembl" id="ENSPCOP00000001458.1"/>
    </source>
</evidence>
<evidence type="ECO:0000256" key="8">
    <source>
        <dbReference type="ARBA" id="ARBA00023136"/>
    </source>
</evidence>
<feature type="transmembrane region" description="Helical" evidence="9">
    <location>
        <begin position="107"/>
        <end position="130"/>
    </location>
</feature>
<dbReference type="GeneTree" id="ENSGT00950000183042"/>
<evidence type="ECO:0000256" key="6">
    <source>
        <dbReference type="ARBA" id="ARBA00022989"/>
    </source>
</evidence>
<evidence type="ECO:0000313" key="12">
    <source>
        <dbReference type="Proteomes" id="UP000233160"/>
    </source>
</evidence>
<dbReference type="GO" id="GO:0022890">
    <property type="term" value="F:inorganic cation transmembrane transporter activity"/>
    <property type="evidence" value="ECO:0007669"/>
    <property type="project" value="UniProtKB-UniRule"/>
</dbReference>
<name>A0A2K6EIA3_PROCO</name>
<dbReference type="PANTHER" id="PTHR16228:SF22">
    <property type="entry name" value="SOLUTE CARRIER FAMILY 41 MEMBER 3"/>
    <property type="match status" value="1"/>
</dbReference>
<evidence type="ECO:0000256" key="3">
    <source>
        <dbReference type="ARBA" id="ARBA00022448"/>
    </source>
</evidence>
<evidence type="ECO:0000259" key="10">
    <source>
        <dbReference type="Pfam" id="PF01769"/>
    </source>
</evidence>
<feature type="transmembrane region" description="Helical" evidence="9">
    <location>
        <begin position="137"/>
        <end position="157"/>
    </location>
</feature>